<proteinExistence type="predicted"/>
<protein>
    <recommendedName>
        <fullName evidence="3">Pyridoxamine 5'-phosphate oxidase family protein</fullName>
    </recommendedName>
</protein>
<dbReference type="PANTHER" id="PTHR34071:SF2">
    <property type="entry name" value="FLAVIN-NUCLEOTIDE-BINDING PROTEIN"/>
    <property type="match status" value="1"/>
</dbReference>
<dbReference type="SUPFAM" id="SSF50475">
    <property type="entry name" value="FMN-binding split barrel"/>
    <property type="match status" value="1"/>
</dbReference>
<evidence type="ECO:0000313" key="2">
    <source>
        <dbReference type="Proteomes" id="UP001158066"/>
    </source>
</evidence>
<dbReference type="InterPro" id="IPR012349">
    <property type="entry name" value="Split_barrel_FMN-bd"/>
</dbReference>
<evidence type="ECO:0008006" key="3">
    <source>
        <dbReference type="Google" id="ProtNLM"/>
    </source>
</evidence>
<dbReference type="Proteomes" id="UP001158066">
    <property type="component" value="Unassembled WGS sequence"/>
</dbReference>
<reference evidence="1" key="1">
    <citation type="submission" date="2017-05" db="EMBL/GenBank/DDBJ databases">
        <authorList>
            <person name="Varghese N."/>
            <person name="Submissions S."/>
        </authorList>
    </citation>
    <scope>NUCLEOTIDE SEQUENCE</scope>
    <source>
        <strain evidence="1">Su22</strain>
    </source>
</reference>
<dbReference type="EMBL" id="FXUF01000002">
    <property type="protein sequence ID" value="SMP42764.1"/>
    <property type="molecule type" value="Genomic_DNA"/>
</dbReference>
<dbReference type="RefSeq" id="WP_283407929.1">
    <property type="nucleotide sequence ID" value="NZ_FXUF01000002.1"/>
</dbReference>
<gene>
    <name evidence="1" type="ORF">SAMN06296020_10211</name>
</gene>
<dbReference type="PANTHER" id="PTHR34071">
    <property type="entry name" value="5-NITROIMIDAZOLE ANTIBIOTICS RESISTANCE PROTEIN, NIMA-FAMILY-RELATED PROTEIN-RELATED"/>
    <property type="match status" value="1"/>
</dbReference>
<sequence length="151" mass="17000">MNHWETKREAVEKLMQDATVVRLALCDGEQPYVVPVNFGVGEGKLYFHSGAKGTKVDILSRNPRVAFEMDADVTVVKHPEACHWSMKYRSLVGTGIVRLLTDPAEKKAGLDRLMAHHAPGETFPYDEKMMMVTHVYEIAVENLHYKEAKGS</sequence>
<evidence type="ECO:0000313" key="1">
    <source>
        <dbReference type="EMBL" id="SMP42764.1"/>
    </source>
</evidence>
<comment type="caution">
    <text evidence="1">The sequence shown here is derived from an EMBL/GenBank/DDBJ whole genome shotgun (WGS) entry which is preliminary data.</text>
</comment>
<dbReference type="AlphaFoldDB" id="A0AA45WTG1"/>
<dbReference type="InterPro" id="IPR024747">
    <property type="entry name" value="Pyridox_Oxase-rel"/>
</dbReference>
<name>A0AA45WTG1_9CLOT</name>
<organism evidence="1 2">
    <name type="scientific">Anoxynatronum buryatiense</name>
    <dbReference type="NCBI Taxonomy" id="489973"/>
    <lineage>
        <taxon>Bacteria</taxon>
        <taxon>Bacillati</taxon>
        <taxon>Bacillota</taxon>
        <taxon>Clostridia</taxon>
        <taxon>Eubacteriales</taxon>
        <taxon>Clostridiaceae</taxon>
        <taxon>Anoxynatronum</taxon>
    </lineage>
</organism>
<accession>A0AA45WTG1</accession>
<dbReference type="Pfam" id="PF12900">
    <property type="entry name" value="Pyridox_ox_2"/>
    <property type="match status" value="1"/>
</dbReference>
<dbReference type="Gene3D" id="2.30.110.10">
    <property type="entry name" value="Electron Transport, Fmn-binding Protein, Chain A"/>
    <property type="match status" value="1"/>
</dbReference>
<keyword evidence="2" id="KW-1185">Reference proteome</keyword>